<reference evidence="3" key="1">
    <citation type="submission" date="2016-11" db="UniProtKB">
        <authorList>
            <consortium name="WormBaseParasite"/>
        </authorList>
    </citation>
    <scope>IDENTIFICATION</scope>
</reference>
<name>A0A1I7UYI9_9PELO</name>
<dbReference type="AlphaFoldDB" id="A0A1I7UYI9"/>
<dbReference type="PANTHER" id="PTHR21504">
    <property type="entry name" value="IG-LIKE DOMAIN-CONTAINING PROTEIN-RELATED-RELATED"/>
    <property type="match status" value="1"/>
</dbReference>
<feature type="region of interest" description="Disordered" evidence="1">
    <location>
        <begin position="172"/>
        <end position="225"/>
    </location>
</feature>
<organism evidence="2 3">
    <name type="scientific">Caenorhabditis tropicalis</name>
    <dbReference type="NCBI Taxonomy" id="1561998"/>
    <lineage>
        <taxon>Eukaryota</taxon>
        <taxon>Metazoa</taxon>
        <taxon>Ecdysozoa</taxon>
        <taxon>Nematoda</taxon>
        <taxon>Chromadorea</taxon>
        <taxon>Rhabditida</taxon>
        <taxon>Rhabditina</taxon>
        <taxon>Rhabditomorpha</taxon>
        <taxon>Rhabditoidea</taxon>
        <taxon>Rhabditidae</taxon>
        <taxon>Peloderinae</taxon>
        <taxon>Caenorhabditis</taxon>
    </lineage>
</organism>
<sequence length="305" mass="35628">MTINQPPAPSSIFVQKFCKFLDKEIIVVRQKSGNYLKFQFDHSKDQFISVECPDCYPITKEKDLVPLYPCWSNILGRHVIFANNLLNKRIEQYIYDKEYKGFQQVHQTGLKFNRQRSRTSSEFFQVGESIKEGVIRIRRDSEGRLKKERLDWATQQWTSIPAVPVKTLNAVEKEKSKRQRSQSILREEKTDRKRKPKPMKAVSEERINERKCTNTSNDSWKPELPDIETIPEEKPIDAENEWKTEVEIVNNKSKLSKKDVFEIRRLAAMMGNPTEEDSSDDADFSGSDDYDDVPDEMFDVVESSC</sequence>
<dbReference type="PANTHER" id="PTHR21504:SF1">
    <property type="entry name" value="IG-LIKE DOMAIN-CONTAINING PROTEIN-RELATED"/>
    <property type="match status" value="1"/>
</dbReference>
<feature type="compositionally biased region" description="Acidic residues" evidence="1">
    <location>
        <begin position="274"/>
        <end position="299"/>
    </location>
</feature>
<proteinExistence type="predicted"/>
<dbReference type="WBParaSite" id="Csp11.Scaffold630.g20622.t1">
    <property type="protein sequence ID" value="Csp11.Scaffold630.g20622.t1"/>
    <property type="gene ID" value="Csp11.Scaffold630.g20622"/>
</dbReference>
<evidence type="ECO:0000313" key="3">
    <source>
        <dbReference type="WBParaSite" id="Csp11.Scaffold630.g20622.t1"/>
    </source>
</evidence>
<feature type="region of interest" description="Disordered" evidence="1">
    <location>
        <begin position="271"/>
        <end position="305"/>
    </location>
</feature>
<dbReference type="InterPro" id="IPR039908">
    <property type="entry name" value="Sepa-1"/>
</dbReference>
<protein>
    <submittedName>
        <fullName evidence="3">Uncharacterized protein</fullName>
    </submittedName>
</protein>
<feature type="compositionally biased region" description="Basic and acidic residues" evidence="1">
    <location>
        <begin position="202"/>
        <end position="212"/>
    </location>
</feature>
<evidence type="ECO:0000313" key="2">
    <source>
        <dbReference type="Proteomes" id="UP000095282"/>
    </source>
</evidence>
<evidence type="ECO:0000256" key="1">
    <source>
        <dbReference type="SAM" id="MobiDB-lite"/>
    </source>
</evidence>
<dbReference type="GO" id="GO:0006914">
    <property type="term" value="P:autophagy"/>
    <property type="evidence" value="ECO:0007669"/>
    <property type="project" value="InterPro"/>
</dbReference>
<accession>A0A1I7UYI9</accession>
<dbReference type="eggNOG" id="ENOG502T36U">
    <property type="taxonomic scope" value="Eukaryota"/>
</dbReference>
<keyword evidence="2" id="KW-1185">Reference proteome</keyword>
<dbReference type="Proteomes" id="UP000095282">
    <property type="component" value="Unplaced"/>
</dbReference>